<name>A0AAN7W1U3_9SACH</name>
<dbReference type="EMBL" id="JAWIZZ010000047">
    <property type="protein sequence ID" value="KAK5779316.1"/>
    <property type="molecule type" value="Genomic_DNA"/>
</dbReference>
<evidence type="ECO:0000313" key="2">
    <source>
        <dbReference type="EMBL" id="KAK5779316.1"/>
    </source>
</evidence>
<dbReference type="AlphaFoldDB" id="A0AAN7W1U3"/>
<dbReference type="Proteomes" id="UP001306508">
    <property type="component" value="Unassembled WGS sequence"/>
</dbReference>
<accession>A0AAN7W1U3</accession>
<feature type="compositionally biased region" description="Basic residues" evidence="1">
    <location>
        <begin position="1"/>
        <end position="14"/>
    </location>
</feature>
<protein>
    <submittedName>
        <fullName evidence="2">Uncharacterized protein</fullName>
    </submittedName>
</protein>
<keyword evidence="3" id="KW-1185">Reference proteome</keyword>
<evidence type="ECO:0000313" key="3">
    <source>
        <dbReference type="Proteomes" id="UP001306508"/>
    </source>
</evidence>
<comment type="caution">
    <text evidence="2">The sequence shown here is derived from an EMBL/GenBank/DDBJ whole genome shotgun (WGS) entry which is preliminary data.</text>
</comment>
<reference evidence="3" key="1">
    <citation type="submission" date="2023-07" db="EMBL/GenBank/DDBJ databases">
        <title>A draft genome of Kazachstania heterogenica Y-27499.</title>
        <authorList>
            <person name="Donic C."/>
            <person name="Kralova J.S."/>
            <person name="Fidel L."/>
            <person name="Ben-Dor S."/>
            <person name="Jung S."/>
        </authorList>
    </citation>
    <scope>NUCLEOTIDE SEQUENCE [LARGE SCALE GENOMIC DNA]</scope>
    <source>
        <strain evidence="3">Y27499</strain>
    </source>
</reference>
<sequence length="285" mass="33443">MTYKKFNRVRKKSYHYNPSKRNSNKGIWNRLVQYHSKSCVKGDKNCKLKRFKNKCTSLTRKIKSEQSIELVVTKKINLHEINRDLELEVLPSNSDKKFDDLLELINTSSPIRSEQFGSKDRLYNSMGKLMLNTYTHQPRKFDTLNSNHTCFQTVVQKIKPNNSNDKNILKTFAKSAETPPHTYNKKNSVTHNCNKNDFCHRKKPNANSKVKNVNEIRPRKYNVSKPNKTRFVSPSTPPQKPIRGSTKAWELLEGYEKHCEKKQKETNWDHFKENTDAASPYPYFL</sequence>
<gene>
    <name evidence="2" type="ORF">RI543_003206</name>
</gene>
<evidence type="ECO:0000256" key="1">
    <source>
        <dbReference type="SAM" id="MobiDB-lite"/>
    </source>
</evidence>
<organism evidence="2 3">
    <name type="scientific">Arxiozyma heterogenica</name>
    <dbReference type="NCBI Taxonomy" id="278026"/>
    <lineage>
        <taxon>Eukaryota</taxon>
        <taxon>Fungi</taxon>
        <taxon>Dikarya</taxon>
        <taxon>Ascomycota</taxon>
        <taxon>Saccharomycotina</taxon>
        <taxon>Saccharomycetes</taxon>
        <taxon>Saccharomycetales</taxon>
        <taxon>Saccharomycetaceae</taxon>
        <taxon>Arxiozyma</taxon>
    </lineage>
</organism>
<feature type="region of interest" description="Disordered" evidence="1">
    <location>
        <begin position="1"/>
        <end position="21"/>
    </location>
</feature>
<proteinExistence type="predicted"/>